<organism evidence="2 3">
    <name type="scientific">Bipolaris oryzae ATCC 44560</name>
    <dbReference type="NCBI Taxonomy" id="930090"/>
    <lineage>
        <taxon>Eukaryota</taxon>
        <taxon>Fungi</taxon>
        <taxon>Dikarya</taxon>
        <taxon>Ascomycota</taxon>
        <taxon>Pezizomycotina</taxon>
        <taxon>Dothideomycetes</taxon>
        <taxon>Pleosporomycetidae</taxon>
        <taxon>Pleosporales</taxon>
        <taxon>Pleosporineae</taxon>
        <taxon>Pleosporaceae</taxon>
        <taxon>Bipolaris</taxon>
    </lineage>
</organism>
<feature type="compositionally biased region" description="Polar residues" evidence="1">
    <location>
        <begin position="26"/>
        <end position="38"/>
    </location>
</feature>
<dbReference type="KEGG" id="bor:COCMIDRAFT_36003"/>
<gene>
    <name evidence="2" type="ORF">COCMIDRAFT_36003</name>
</gene>
<dbReference type="GeneID" id="19122918"/>
<dbReference type="AlphaFoldDB" id="W6Z9D2"/>
<reference evidence="2 3" key="1">
    <citation type="journal article" date="2013" name="PLoS Genet.">
        <title>Comparative genome structure, secondary metabolite, and effector coding capacity across Cochliobolus pathogens.</title>
        <authorList>
            <person name="Condon B.J."/>
            <person name="Leng Y."/>
            <person name="Wu D."/>
            <person name="Bushley K.E."/>
            <person name="Ohm R.A."/>
            <person name="Otillar R."/>
            <person name="Martin J."/>
            <person name="Schackwitz W."/>
            <person name="Grimwood J."/>
            <person name="MohdZainudin N."/>
            <person name="Xue C."/>
            <person name="Wang R."/>
            <person name="Manning V.A."/>
            <person name="Dhillon B."/>
            <person name="Tu Z.J."/>
            <person name="Steffenson B.J."/>
            <person name="Salamov A."/>
            <person name="Sun H."/>
            <person name="Lowry S."/>
            <person name="LaButti K."/>
            <person name="Han J."/>
            <person name="Copeland A."/>
            <person name="Lindquist E."/>
            <person name="Barry K."/>
            <person name="Schmutz J."/>
            <person name="Baker S.E."/>
            <person name="Ciuffetti L.M."/>
            <person name="Grigoriev I.V."/>
            <person name="Zhong S."/>
            <person name="Turgeon B.G."/>
        </authorList>
    </citation>
    <scope>NUCLEOTIDE SEQUENCE [LARGE SCALE GENOMIC DNA]</scope>
    <source>
        <strain evidence="2 3">ATCC 44560</strain>
    </source>
</reference>
<dbReference type="Proteomes" id="UP000054032">
    <property type="component" value="Unassembled WGS sequence"/>
</dbReference>
<dbReference type="EMBL" id="KI963967">
    <property type="protein sequence ID" value="EUC46383.1"/>
    <property type="molecule type" value="Genomic_DNA"/>
</dbReference>
<evidence type="ECO:0000256" key="1">
    <source>
        <dbReference type="SAM" id="MobiDB-lite"/>
    </source>
</evidence>
<feature type="compositionally biased region" description="Basic residues" evidence="1">
    <location>
        <begin position="46"/>
        <end position="55"/>
    </location>
</feature>
<dbReference type="OrthoDB" id="3693126at2759"/>
<proteinExistence type="predicted"/>
<dbReference type="HOGENOM" id="CLU_1686395_0_0_1"/>
<sequence length="163" mass="17594">MAGRPEASIDDDDSDSRTARGPARADTTTAEPRTSDFQAVSSRMRAAGRRVRASRQRQASRVPAFRQLTSPGLTQLELSASLAVVTRNLLCLSTYYITLCLQSSLALALALALGVESGHPPDRWTTIAQPDRLTPQNSATPSPFGCPGPLYRLHALAHGVWPR</sequence>
<name>W6Z9D2_COCMI</name>
<protein>
    <submittedName>
        <fullName evidence="2">Uncharacterized protein</fullName>
    </submittedName>
</protein>
<feature type="region of interest" description="Disordered" evidence="1">
    <location>
        <begin position="1"/>
        <end position="62"/>
    </location>
</feature>
<dbReference type="RefSeq" id="XP_007687107.1">
    <property type="nucleotide sequence ID" value="XM_007688917.1"/>
</dbReference>
<keyword evidence="3" id="KW-1185">Reference proteome</keyword>
<accession>W6Z9D2</accession>
<evidence type="ECO:0000313" key="3">
    <source>
        <dbReference type="Proteomes" id="UP000054032"/>
    </source>
</evidence>
<evidence type="ECO:0000313" key="2">
    <source>
        <dbReference type="EMBL" id="EUC46383.1"/>
    </source>
</evidence>